<keyword evidence="2" id="KW-1185">Reference proteome</keyword>
<name>A0ABV0TN54_9TELE</name>
<evidence type="ECO:0000313" key="2">
    <source>
        <dbReference type="Proteomes" id="UP001482620"/>
    </source>
</evidence>
<evidence type="ECO:0000313" key="1">
    <source>
        <dbReference type="EMBL" id="MEQ2234333.1"/>
    </source>
</evidence>
<sequence length="92" mass="10422">MEVYQDIHVTDVGWVTGTRRNSFLKTLRKQGGSENNFSFQGKTLVLPLDTRKTTDAQWPPEVHSFCCRFSAYHLTKSCSLFIIGKPASSPQK</sequence>
<dbReference type="Proteomes" id="UP001482620">
    <property type="component" value="Unassembled WGS sequence"/>
</dbReference>
<feature type="non-terminal residue" evidence="1">
    <location>
        <position position="92"/>
    </location>
</feature>
<accession>A0ABV0TN54</accession>
<gene>
    <name evidence="1" type="ORF">ILYODFUR_030830</name>
</gene>
<organism evidence="1 2">
    <name type="scientific">Ilyodon furcidens</name>
    <name type="common">goldbreast splitfin</name>
    <dbReference type="NCBI Taxonomy" id="33524"/>
    <lineage>
        <taxon>Eukaryota</taxon>
        <taxon>Metazoa</taxon>
        <taxon>Chordata</taxon>
        <taxon>Craniata</taxon>
        <taxon>Vertebrata</taxon>
        <taxon>Euteleostomi</taxon>
        <taxon>Actinopterygii</taxon>
        <taxon>Neopterygii</taxon>
        <taxon>Teleostei</taxon>
        <taxon>Neoteleostei</taxon>
        <taxon>Acanthomorphata</taxon>
        <taxon>Ovalentaria</taxon>
        <taxon>Atherinomorphae</taxon>
        <taxon>Cyprinodontiformes</taxon>
        <taxon>Goodeidae</taxon>
        <taxon>Ilyodon</taxon>
    </lineage>
</organism>
<protein>
    <submittedName>
        <fullName evidence="1">Uncharacterized protein</fullName>
    </submittedName>
</protein>
<reference evidence="1 2" key="1">
    <citation type="submission" date="2021-06" db="EMBL/GenBank/DDBJ databases">
        <authorList>
            <person name="Palmer J.M."/>
        </authorList>
    </citation>
    <scope>NUCLEOTIDE SEQUENCE [LARGE SCALE GENOMIC DNA]</scope>
    <source>
        <strain evidence="2">if_2019</strain>
        <tissue evidence="1">Muscle</tissue>
    </source>
</reference>
<comment type="caution">
    <text evidence="1">The sequence shown here is derived from an EMBL/GenBank/DDBJ whole genome shotgun (WGS) entry which is preliminary data.</text>
</comment>
<dbReference type="EMBL" id="JAHRIQ010039414">
    <property type="protein sequence ID" value="MEQ2234333.1"/>
    <property type="molecule type" value="Genomic_DNA"/>
</dbReference>
<proteinExistence type="predicted"/>